<dbReference type="GO" id="GO:0015297">
    <property type="term" value="F:antiporter activity"/>
    <property type="evidence" value="ECO:0007669"/>
    <property type="project" value="InterPro"/>
</dbReference>
<evidence type="ECO:0000259" key="8">
    <source>
        <dbReference type="Pfam" id="PF00999"/>
    </source>
</evidence>
<dbReference type="InterPro" id="IPR038770">
    <property type="entry name" value="Na+/solute_symporter_sf"/>
</dbReference>
<proteinExistence type="inferred from homology"/>
<evidence type="ECO:0000313" key="10">
    <source>
        <dbReference type="Proteomes" id="UP000199288"/>
    </source>
</evidence>
<dbReference type="EMBL" id="FNQV01000009">
    <property type="protein sequence ID" value="SEA42575.1"/>
    <property type="molecule type" value="Genomic_DNA"/>
</dbReference>
<feature type="transmembrane region" description="Helical" evidence="7">
    <location>
        <begin position="81"/>
        <end position="99"/>
    </location>
</feature>
<keyword evidence="3" id="KW-0813">Transport</keyword>
<dbReference type="AlphaFoldDB" id="A0A1H4B2Z9"/>
<accession>A0A1H4B2Z9</accession>
<dbReference type="Pfam" id="PF00999">
    <property type="entry name" value="Na_H_Exchanger"/>
    <property type="match status" value="1"/>
</dbReference>
<dbReference type="InterPro" id="IPR006153">
    <property type="entry name" value="Cation/H_exchanger_TM"/>
</dbReference>
<reference evidence="10" key="1">
    <citation type="submission" date="2016-10" db="EMBL/GenBank/DDBJ databases">
        <authorList>
            <person name="Varghese N."/>
            <person name="Submissions S."/>
        </authorList>
    </citation>
    <scope>NUCLEOTIDE SEQUENCE [LARGE SCALE GENOMIC DNA]</scope>
    <source>
        <strain evidence="10">KPR-1</strain>
    </source>
</reference>
<evidence type="ECO:0000256" key="1">
    <source>
        <dbReference type="ARBA" id="ARBA00004141"/>
    </source>
</evidence>
<feature type="transmembrane region" description="Helical" evidence="7">
    <location>
        <begin position="53"/>
        <end position="75"/>
    </location>
</feature>
<feature type="domain" description="Cation/H+ exchanger transmembrane" evidence="8">
    <location>
        <begin position="18"/>
        <end position="100"/>
    </location>
</feature>
<keyword evidence="6 7" id="KW-0472">Membrane</keyword>
<feature type="transmembrane region" description="Helical" evidence="7">
    <location>
        <begin position="12"/>
        <end position="41"/>
    </location>
</feature>
<name>A0A1H4B2Z9_9ACTO</name>
<gene>
    <name evidence="9" type="ORF">SAMN02910418_01553</name>
</gene>
<evidence type="ECO:0000256" key="2">
    <source>
        <dbReference type="ARBA" id="ARBA00005551"/>
    </source>
</evidence>
<dbReference type="RefSeq" id="WP_092564619.1">
    <property type="nucleotide sequence ID" value="NZ_FNQV01000009.1"/>
</dbReference>
<dbReference type="GO" id="GO:1902600">
    <property type="term" value="P:proton transmembrane transport"/>
    <property type="evidence" value="ECO:0007669"/>
    <property type="project" value="InterPro"/>
</dbReference>
<evidence type="ECO:0000256" key="7">
    <source>
        <dbReference type="SAM" id="Phobius"/>
    </source>
</evidence>
<dbReference type="GO" id="GO:0016020">
    <property type="term" value="C:membrane"/>
    <property type="evidence" value="ECO:0007669"/>
    <property type="project" value="UniProtKB-SubCell"/>
</dbReference>
<evidence type="ECO:0000256" key="5">
    <source>
        <dbReference type="ARBA" id="ARBA00022989"/>
    </source>
</evidence>
<protein>
    <submittedName>
        <fullName evidence="9">Sodium/hydrogen exchanger family protein</fullName>
    </submittedName>
</protein>
<comment type="subcellular location">
    <subcellularLocation>
        <location evidence="1">Membrane</location>
        <topology evidence="1">Multi-pass membrane protein</topology>
    </subcellularLocation>
</comment>
<keyword evidence="4 7" id="KW-0812">Transmembrane</keyword>
<dbReference type="PANTHER" id="PTHR42751:SF1">
    <property type="entry name" value="CATION_PROTON ANTIPORTER YBAL-RELATED"/>
    <property type="match status" value="1"/>
</dbReference>
<evidence type="ECO:0000256" key="3">
    <source>
        <dbReference type="ARBA" id="ARBA00022448"/>
    </source>
</evidence>
<dbReference type="PANTHER" id="PTHR42751">
    <property type="entry name" value="SODIUM/HYDROGEN EXCHANGER FAMILY/TRKA DOMAIN PROTEIN"/>
    <property type="match status" value="1"/>
</dbReference>
<organism evidence="9 10">
    <name type="scientific">Bowdeniella nasicola</name>
    <dbReference type="NCBI Taxonomy" id="208480"/>
    <lineage>
        <taxon>Bacteria</taxon>
        <taxon>Bacillati</taxon>
        <taxon>Actinomycetota</taxon>
        <taxon>Actinomycetes</taxon>
        <taxon>Actinomycetales</taxon>
        <taxon>Actinomycetaceae</taxon>
        <taxon>Bowdeniella</taxon>
    </lineage>
</organism>
<sequence>MFVGTGFIRLLATWGIVSVSGVGVMALLALALSFSSTVFAVKILQGRGDEQALYGRITIGVLIMQDIFAVIFISISHGTAPNPLIFGLALLIPLLVIILRRFTRLGHGEMQALFGIFIATPGLTSSPMRSLR</sequence>
<comment type="similarity">
    <text evidence="2">Belongs to the monovalent cation:proton antiporter 2 (CPA2) transporter (TC 2.A.37) family.</text>
</comment>
<keyword evidence="10" id="KW-1185">Reference proteome</keyword>
<dbReference type="Gene3D" id="1.20.1530.20">
    <property type="match status" value="1"/>
</dbReference>
<dbReference type="Proteomes" id="UP000199288">
    <property type="component" value="Unassembled WGS sequence"/>
</dbReference>
<keyword evidence="5 7" id="KW-1133">Transmembrane helix</keyword>
<evidence type="ECO:0000256" key="4">
    <source>
        <dbReference type="ARBA" id="ARBA00022692"/>
    </source>
</evidence>
<evidence type="ECO:0000256" key="6">
    <source>
        <dbReference type="ARBA" id="ARBA00023136"/>
    </source>
</evidence>
<evidence type="ECO:0000313" key="9">
    <source>
        <dbReference type="EMBL" id="SEA42575.1"/>
    </source>
</evidence>